<organism evidence="1 2">
    <name type="scientific">Lasiodiplodia mahajangana</name>
    <dbReference type="NCBI Taxonomy" id="1108764"/>
    <lineage>
        <taxon>Eukaryota</taxon>
        <taxon>Fungi</taxon>
        <taxon>Dikarya</taxon>
        <taxon>Ascomycota</taxon>
        <taxon>Pezizomycotina</taxon>
        <taxon>Dothideomycetes</taxon>
        <taxon>Dothideomycetes incertae sedis</taxon>
        <taxon>Botryosphaeriales</taxon>
        <taxon>Botryosphaeriaceae</taxon>
        <taxon>Lasiodiplodia</taxon>
    </lineage>
</organism>
<evidence type="ECO:0000313" key="1">
    <source>
        <dbReference type="EMBL" id="KAJ8128281.1"/>
    </source>
</evidence>
<accession>A0ACC2JLF8</accession>
<reference evidence="1" key="1">
    <citation type="submission" date="2022-12" db="EMBL/GenBank/DDBJ databases">
        <title>Genome Sequence of Lasiodiplodia mahajangana.</title>
        <authorList>
            <person name="Buettner E."/>
        </authorList>
    </citation>
    <scope>NUCLEOTIDE SEQUENCE</scope>
    <source>
        <strain evidence="1">VT137</strain>
    </source>
</reference>
<protein>
    <submittedName>
        <fullName evidence="1">Uncharacterized protein</fullName>
    </submittedName>
</protein>
<gene>
    <name evidence="1" type="ORF">O1611_g5356</name>
</gene>
<dbReference type="EMBL" id="JAPUUL010001122">
    <property type="protein sequence ID" value="KAJ8128281.1"/>
    <property type="molecule type" value="Genomic_DNA"/>
</dbReference>
<proteinExistence type="predicted"/>
<keyword evidence="2" id="KW-1185">Reference proteome</keyword>
<evidence type="ECO:0000313" key="2">
    <source>
        <dbReference type="Proteomes" id="UP001153332"/>
    </source>
</evidence>
<sequence length="416" mass="47328">MDWPRQDPEIHPHDRTVLKYAPDSTGTIVILRADNSPLYALAQTENRIRPTKLIFLSSLADRAEDRKPGGAHNPALLRYLPFSEDTFDISHTIQPSRSIHSCRTSHEWPGDLAMSMTYFPSRKVTYGVLYGCDAEIKRGVLTRLQNSEDAACHPLLLIGIFAELERKRQLGLVKSAITTLHNTVLNLDRPTGDRKEIWDGNQLITQTIDPWHDTHNLKNSLESWKEQLAKIVVHIDELSEKWFSPALSDSDKEKARKHQVRESGERIKERMVEIICDYDAGIRECVMVMEGVNYATRLARARATIEITASENANANRMRLIEFLTIMFLSATFVAVSLVEKSSTLPPSSETFANYVLRSSQIRALFLSPFPTGNLRRWSTFRAASILVLQRYGLSQSWWYGSWAFSAGHSRRICQA</sequence>
<dbReference type="Proteomes" id="UP001153332">
    <property type="component" value="Unassembled WGS sequence"/>
</dbReference>
<comment type="caution">
    <text evidence="1">The sequence shown here is derived from an EMBL/GenBank/DDBJ whole genome shotgun (WGS) entry which is preliminary data.</text>
</comment>
<name>A0ACC2JLF8_9PEZI</name>